<dbReference type="RefSeq" id="XP_028312733.1">
    <property type="nucleotide sequence ID" value="XM_028456932.1"/>
</dbReference>
<evidence type="ECO:0000256" key="1">
    <source>
        <dbReference type="ARBA" id="ARBA00004245"/>
    </source>
</evidence>
<dbReference type="Gene3D" id="3.40.850.10">
    <property type="entry name" value="Kinesin motor domain"/>
    <property type="match status" value="1"/>
</dbReference>
<comment type="subcellular location">
    <subcellularLocation>
        <location evidence="1">Cytoplasm</location>
        <location evidence="1">Cytoskeleton</location>
    </subcellularLocation>
</comment>
<dbReference type="Pfam" id="PF00225">
    <property type="entry name" value="Kinesin"/>
    <property type="match status" value="1"/>
</dbReference>
<evidence type="ECO:0000256" key="4">
    <source>
        <dbReference type="ARBA" id="ARBA00022840"/>
    </source>
</evidence>
<feature type="compositionally biased region" description="Acidic residues" evidence="9">
    <location>
        <begin position="101"/>
        <end position="116"/>
    </location>
</feature>
<dbReference type="GO" id="GO:0005524">
    <property type="term" value="F:ATP binding"/>
    <property type="evidence" value="ECO:0007669"/>
    <property type="project" value="UniProtKB-UniRule"/>
</dbReference>
<keyword evidence="12" id="KW-1185">Reference proteome</keyword>
<feature type="binding site" evidence="8">
    <location>
        <begin position="376"/>
        <end position="383"/>
    </location>
    <ligand>
        <name>ATP</name>
        <dbReference type="ChEBI" id="CHEBI:30616"/>
    </ligand>
</feature>
<dbReference type="PANTHER" id="PTHR47971">
    <property type="entry name" value="KINESIN-RELATED PROTEIN 6"/>
    <property type="match status" value="1"/>
</dbReference>
<comment type="similarity">
    <text evidence="7">Belongs to the TRAFAC class myosin-kinesin ATPase superfamily. Kinesin family. KIN-13 subfamily.</text>
</comment>
<dbReference type="OrthoDB" id="3176171at2759"/>
<dbReference type="GO" id="GO:0005874">
    <property type="term" value="C:microtubule"/>
    <property type="evidence" value="ECO:0007669"/>
    <property type="project" value="UniProtKB-KW"/>
</dbReference>
<keyword evidence="6" id="KW-0963">Cytoplasm</keyword>
<dbReference type="Proteomes" id="UP000694680">
    <property type="component" value="Chromosome 9"/>
</dbReference>
<dbReference type="InterPro" id="IPR027417">
    <property type="entry name" value="P-loop_NTPase"/>
</dbReference>
<dbReference type="FunFam" id="3.40.850.10:FF:000012">
    <property type="entry name" value="Kinesin-like protein"/>
    <property type="match status" value="1"/>
</dbReference>
<feature type="compositionally biased region" description="Basic residues" evidence="9">
    <location>
        <begin position="639"/>
        <end position="649"/>
    </location>
</feature>
<feature type="compositionally biased region" description="Basic and acidic residues" evidence="9">
    <location>
        <begin position="931"/>
        <end position="947"/>
    </location>
</feature>
<evidence type="ECO:0000256" key="5">
    <source>
        <dbReference type="ARBA" id="ARBA00023175"/>
    </source>
</evidence>
<dbReference type="PANTHER" id="PTHR47971:SF20">
    <property type="entry name" value="KINESIN-LIKE PROTEIN KIF24"/>
    <property type="match status" value="1"/>
</dbReference>
<keyword evidence="3 8" id="KW-0547">Nucleotide-binding</keyword>
<dbReference type="GeneID" id="114469421"/>
<dbReference type="PRINTS" id="PR00380">
    <property type="entry name" value="KINESINHEAVY"/>
</dbReference>
<dbReference type="InterPro" id="IPR027640">
    <property type="entry name" value="Kinesin-like_fam"/>
</dbReference>
<reference evidence="11" key="2">
    <citation type="submission" date="2025-08" db="UniProtKB">
        <authorList>
            <consortium name="Ensembl"/>
        </authorList>
    </citation>
    <scope>IDENTIFICATION</scope>
</reference>
<reference evidence="11" key="3">
    <citation type="submission" date="2025-09" db="UniProtKB">
        <authorList>
            <consortium name="Ensembl"/>
        </authorList>
    </citation>
    <scope>IDENTIFICATION</scope>
</reference>
<dbReference type="InterPro" id="IPR036961">
    <property type="entry name" value="Kinesin_motor_dom_sf"/>
</dbReference>
<feature type="region of interest" description="Disordered" evidence="9">
    <location>
        <begin position="931"/>
        <end position="953"/>
    </location>
</feature>
<feature type="region of interest" description="Disordered" evidence="9">
    <location>
        <begin position="861"/>
        <end position="918"/>
    </location>
</feature>
<evidence type="ECO:0000256" key="3">
    <source>
        <dbReference type="ARBA" id="ARBA00022741"/>
    </source>
</evidence>
<dbReference type="RefSeq" id="XP_028312732.1">
    <property type="nucleotide sequence ID" value="XM_028456931.1"/>
</dbReference>
<dbReference type="RefSeq" id="XP_028312731.1">
    <property type="nucleotide sequence ID" value="XM_028456930.1"/>
</dbReference>
<reference evidence="11" key="1">
    <citation type="submission" date="2020-06" db="EMBL/GenBank/DDBJ databases">
        <authorList>
            <consortium name="Wellcome Sanger Institute Data Sharing"/>
        </authorList>
    </citation>
    <scope>NUCLEOTIDE SEQUENCE [LARGE SCALE GENOMIC DNA]</scope>
</reference>
<evidence type="ECO:0000259" key="10">
    <source>
        <dbReference type="PROSITE" id="PS50067"/>
    </source>
</evidence>
<dbReference type="GO" id="GO:0007018">
    <property type="term" value="P:microtubule-based movement"/>
    <property type="evidence" value="ECO:0007669"/>
    <property type="project" value="InterPro"/>
</dbReference>
<dbReference type="SMART" id="SM00129">
    <property type="entry name" value="KISc"/>
    <property type="match status" value="1"/>
</dbReference>
<dbReference type="InterPro" id="IPR001752">
    <property type="entry name" value="Kinesin_motor_dom"/>
</dbReference>
<feature type="compositionally biased region" description="Low complexity" evidence="9">
    <location>
        <begin position="861"/>
        <end position="877"/>
    </location>
</feature>
<dbReference type="CDD" id="cd01367">
    <property type="entry name" value="KISc_KIF2_like"/>
    <property type="match status" value="1"/>
</dbReference>
<keyword evidence="6" id="KW-0206">Cytoskeleton</keyword>
<dbReference type="SUPFAM" id="SSF47769">
    <property type="entry name" value="SAM/Pointed domain"/>
    <property type="match status" value="1"/>
</dbReference>
<keyword evidence="5 8" id="KW-0505">Motor protein</keyword>
<dbReference type="GO" id="GO:0003777">
    <property type="term" value="F:microtubule motor activity"/>
    <property type="evidence" value="ECO:0007669"/>
    <property type="project" value="InterPro"/>
</dbReference>
<dbReference type="GO" id="GO:0007019">
    <property type="term" value="P:microtubule depolymerization"/>
    <property type="evidence" value="ECO:0007669"/>
    <property type="project" value="UniProtKB-ARBA"/>
</dbReference>
<feature type="compositionally biased region" description="Low complexity" evidence="9">
    <location>
        <begin position="615"/>
        <end position="638"/>
    </location>
</feature>
<proteinExistence type="inferred from homology"/>
<evidence type="ECO:0000313" key="11">
    <source>
        <dbReference type="Ensembl" id="ENSGWIP00000013642.1"/>
    </source>
</evidence>
<dbReference type="PROSITE" id="PS00411">
    <property type="entry name" value="KINESIN_MOTOR_1"/>
    <property type="match status" value="1"/>
</dbReference>
<feature type="region of interest" description="Disordered" evidence="9">
    <location>
        <begin position="71"/>
        <end position="116"/>
    </location>
</feature>
<sequence length="1391" mass="155933">MVLSLYECLKVVGLQRHHDRLSSAGVCHVVHLSALTTEDCSLLGISSVEDRSRLFELIQVLKSLEFESPGYEEDYSHSASTSDRGYTVMGKDHGKLRKDISDDDDDGDDDDDEETDSYAGLLSVSSRHQFSNESPHLPQMQIPNLTDSVDVYSSDNRTNPALGKEPAIPVQVYPVCSCRGNNTCSNCSPHHHRRENVYPCVARGNYFCNYSNNELSSIPVLNPRTRVSPKTKDLNFGQKDKKKVFRKKNIYKETDDIKSVRLLSKPTPIYEAKRLAPNNRQPGMQRIYVCVRKRPLTQAERRRRDTDVVTTPGGECLIVHENKEAVDLTHYILQHKFHFDSVFGDESSNEDVYKRTTYPLVQHMLNGGKATCFAYGQTGAGKTHTMLGSCPTRPGLYALAVQDIFKHLSTTHTCSSQQMYVSFFEIYCGQLYDLLDHRKRLFAREDGQKVVHISGLRYIKVTSIESLMEVISQGTEERTQGVSGVNPFSSRSHAVLQIELRHSTQQRAGRMWFVDLAGSERASDSKDPNKQSRKEGAEINQSLLALKECIRSLDRKQKHTPFRQSKLTQVLKDSFVGDSMTCMIANISPGNSATEHTLNTLRYADRVKELKGQRGKTVSSSKQSSSNSNTSSSNSSVGTRRKSPSKKQKLAGESRSFGPRSSQTEDAILCSTPKNSSCGSDGATLGRKWIELEHNTPIRGWQGMSKESQWSKKAGERKGRIIQTEKEQCHYVSKQRIATDLMALQKDEQLELWEMERNSLLLDSCMTSNEGEYEHKTRLKHGGNGGNTKDRKWVELRRQIENHGETRGETEMLEESYFQKEKEVNKEEQHLMKYHQQLQQFRPSSTSSSLNLCSNSFSISPSSTIVHSSSSSSSSLEDVLDSDSARAENRNKGKPLSSRETIPQHAVISRNSDEETQGDLSRIYRVGRDETGGRVEFDSSDSERSDKVTGAARVRKEDNTPAGMEIQGRRRAWVATQGTNTMTAAISTNVATSYVLCNGDLESRVEASSVPSAKVWKQRAADDSKLDSADCSSHFSLSDFKSPAQKAPAERPLSPTPTNASLITMWKSDTDRLYVQKSLEAAPSNSQRVNKALSTANAHAATLPLGCKAPVEPIWLKHPVYYQKRDVLPEDDDTESQSYTMEPLSISLLQADQQVATVSFLQGSNCDNSTYLLDKESSENHDSEIGKKINSDMSLEEEDGEFHISLLETPQSKSHHTTVSSSMTVSTNSDTSTDNRIRGNKAPEDLQSCPQDQKKSLENPPQTYSKLPLKCCYRQNTVSLRSFMTNLHHKNQSIQLQPNSHVAANDNPSPCNQNDLDQAWWSISVAQREQLKQMETLSHEEGKLLSQQPNMAFEEYVNRLGKIVEAKVLCVNNLRAQLLPFLKPIKSSMRK</sequence>
<evidence type="ECO:0000256" key="7">
    <source>
        <dbReference type="ARBA" id="ARBA00061030"/>
    </source>
</evidence>
<feature type="region of interest" description="Disordered" evidence="9">
    <location>
        <begin position="1037"/>
        <end position="1060"/>
    </location>
</feature>
<dbReference type="Ensembl" id="ENSGWIT00000015116.1">
    <property type="protein sequence ID" value="ENSGWIP00000013642.1"/>
    <property type="gene ID" value="ENSGWIG00000007739.1"/>
</dbReference>
<gene>
    <name evidence="11" type="primary">LOC114469421</name>
</gene>
<dbReference type="InterPro" id="IPR019821">
    <property type="entry name" value="Kinesin_motor_CS"/>
</dbReference>
<dbReference type="GO" id="GO:0008017">
    <property type="term" value="F:microtubule binding"/>
    <property type="evidence" value="ECO:0007669"/>
    <property type="project" value="InterPro"/>
</dbReference>
<keyword evidence="4 8" id="KW-0067">ATP-binding</keyword>
<evidence type="ECO:0000256" key="2">
    <source>
        <dbReference type="ARBA" id="ARBA00022701"/>
    </source>
</evidence>
<feature type="compositionally biased region" description="Low complexity" evidence="9">
    <location>
        <begin position="1217"/>
        <end position="1232"/>
    </location>
</feature>
<accession>A0A8C5DYC8</accession>
<dbReference type="PROSITE" id="PS50067">
    <property type="entry name" value="KINESIN_MOTOR_2"/>
    <property type="match status" value="1"/>
</dbReference>
<organism evidence="11 12">
    <name type="scientific">Gouania willdenowi</name>
    <name type="common">Blunt-snouted clingfish</name>
    <name type="synonym">Lepadogaster willdenowi</name>
    <dbReference type="NCBI Taxonomy" id="441366"/>
    <lineage>
        <taxon>Eukaryota</taxon>
        <taxon>Metazoa</taxon>
        <taxon>Chordata</taxon>
        <taxon>Craniata</taxon>
        <taxon>Vertebrata</taxon>
        <taxon>Euteleostomi</taxon>
        <taxon>Actinopterygii</taxon>
        <taxon>Neopterygii</taxon>
        <taxon>Teleostei</taxon>
        <taxon>Neoteleostei</taxon>
        <taxon>Acanthomorphata</taxon>
        <taxon>Ovalentaria</taxon>
        <taxon>Blenniimorphae</taxon>
        <taxon>Blenniiformes</taxon>
        <taxon>Gobiesocoidei</taxon>
        <taxon>Gobiesocidae</taxon>
        <taxon>Gobiesocinae</taxon>
        <taxon>Gouania</taxon>
    </lineage>
</organism>
<feature type="domain" description="Kinesin motor" evidence="10">
    <location>
        <begin position="286"/>
        <end position="610"/>
    </location>
</feature>
<protein>
    <submittedName>
        <fullName evidence="11">Serine-rich adhesin for platelets-like</fullName>
    </submittedName>
</protein>
<dbReference type="SUPFAM" id="SSF52540">
    <property type="entry name" value="P-loop containing nucleoside triphosphate hydrolases"/>
    <property type="match status" value="1"/>
</dbReference>
<feature type="region of interest" description="Disordered" evidence="9">
    <location>
        <begin position="610"/>
        <end position="681"/>
    </location>
</feature>
<evidence type="ECO:0000256" key="6">
    <source>
        <dbReference type="ARBA" id="ARBA00023212"/>
    </source>
</evidence>
<evidence type="ECO:0000313" key="12">
    <source>
        <dbReference type="Proteomes" id="UP000694680"/>
    </source>
</evidence>
<keyword evidence="2" id="KW-0493">Microtubule</keyword>
<feature type="compositionally biased region" description="Basic and acidic residues" evidence="9">
    <location>
        <begin position="90"/>
        <end position="100"/>
    </location>
</feature>
<name>A0A8C5DYC8_GOUWI</name>
<feature type="compositionally biased region" description="Basic and acidic residues" evidence="9">
    <location>
        <begin position="1233"/>
        <end position="1244"/>
    </location>
</feature>
<feature type="region of interest" description="Disordered" evidence="9">
    <location>
        <begin position="1208"/>
        <end position="1262"/>
    </location>
</feature>
<dbReference type="InterPro" id="IPR013761">
    <property type="entry name" value="SAM/pointed_sf"/>
</dbReference>
<evidence type="ECO:0000256" key="9">
    <source>
        <dbReference type="SAM" id="MobiDB-lite"/>
    </source>
</evidence>
<evidence type="ECO:0000256" key="8">
    <source>
        <dbReference type="PROSITE-ProRule" id="PRU00283"/>
    </source>
</evidence>